<proteinExistence type="predicted"/>
<feature type="domain" description="DnaJ homologue subfamily C member 28 conserved" evidence="1">
    <location>
        <begin position="38"/>
        <end position="101"/>
    </location>
</feature>
<evidence type="ECO:0000313" key="2">
    <source>
        <dbReference type="EMBL" id="MFD1676211.1"/>
    </source>
</evidence>
<dbReference type="PANTHER" id="PTHR39158:SF1">
    <property type="entry name" value="DNAJ HOMOLOG SUBFAMILY C MEMBER 28"/>
    <property type="match status" value="1"/>
</dbReference>
<protein>
    <submittedName>
        <fullName evidence="2">DUF1992 domain-containing protein</fullName>
    </submittedName>
</protein>
<gene>
    <name evidence="2" type="ORF">ACFSB2_16020</name>
</gene>
<comment type="caution">
    <text evidence="2">The sequence shown here is derived from an EMBL/GenBank/DDBJ whole genome shotgun (WGS) entry which is preliminary data.</text>
</comment>
<dbReference type="InterPro" id="IPR052573">
    <property type="entry name" value="DnaJ_C_subfamily_28"/>
</dbReference>
<dbReference type="RefSeq" id="WP_377944100.1">
    <property type="nucleotide sequence ID" value="NZ_JBHUCX010000044.1"/>
</dbReference>
<reference evidence="3" key="1">
    <citation type="journal article" date="2019" name="Int. J. Syst. Evol. Microbiol.">
        <title>The Global Catalogue of Microorganisms (GCM) 10K type strain sequencing project: providing services to taxonomists for standard genome sequencing and annotation.</title>
        <authorList>
            <consortium name="The Broad Institute Genomics Platform"/>
            <consortium name="The Broad Institute Genome Sequencing Center for Infectious Disease"/>
            <person name="Wu L."/>
            <person name="Ma J."/>
        </authorList>
    </citation>
    <scope>NUCLEOTIDE SEQUENCE [LARGE SCALE GENOMIC DNA]</scope>
    <source>
        <strain evidence="3">CGMCC 1.12286</strain>
    </source>
</reference>
<name>A0ABW4JIH3_9BACL</name>
<organism evidence="2 3">
    <name type="scientific">Alicyclobacillus fodiniaquatilis</name>
    <dbReference type="NCBI Taxonomy" id="1661150"/>
    <lineage>
        <taxon>Bacteria</taxon>
        <taxon>Bacillati</taxon>
        <taxon>Bacillota</taxon>
        <taxon>Bacilli</taxon>
        <taxon>Bacillales</taxon>
        <taxon>Alicyclobacillaceae</taxon>
        <taxon>Alicyclobacillus</taxon>
    </lineage>
</organism>
<evidence type="ECO:0000313" key="3">
    <source>
        <dbReference type="Proteomes" id="UP001597079"/>
    </source>
</evidence>
<dbReference type="Pfam" id="PF09350">
    <property type="entry name" value="DJC28_CD"/>
    <property type="match status" value="1"/>
</dbReference>
<dbReference type="EMBL" id="JBHUCX010000044">
    <property type="protein sequence ID" value="MFD1676211.1"/>
    <property type="molecule type" value="Genomic_DNA"/>
</dbReference>
<dbReference type="PANTHER" id="PTHR39158">
    <property type="entry name" value="OS08G0560600 PROTEIN"/>
    <property type="match status" value="1"/>
</dbReference>
<keyword evidence="3" id="KW-1185">Reference proteome</keyword>
<dbReference type="Proteomes" id="UP001597079">
    <property type="component" value="Unassembled WGS sequence"/>
</dbReference>
<evidence type="ECO:0000259" key="1">
    <source>
        <dbReference type="Pfam" id="PF09350"/>
    </source>
</evidence>
<accession>A0ABW4JIH3</accession>
<dbReference type="InterPro" id="IPR018961">
    <property type="entry name" value="DnaJ_homolog_subfam-C_membr-28"/>
</dbReference>
<sequence length="154" mass="17878">MKKRFWRAKVEPTKHEPPLEVRENAPVAQVKERGRMSWMDKMIAEQQEKGAFDQLEGRGKPLNIRLDDPPEAVLNGILKNADARPAWVDLQHEIRNQIAALLKRQPRIADEAMEEAIQEINQKIKRYNVMVPTPLLQKGLVNREHLSDMLSKWS</sequence>